<protein>
    <submittedName>
        <fullName evidence="1">Uncharacterized protein</fullName>
    </submittedName>
</protein>
<evidence type="ECO:0000313" key="1">
    <source>
        <dbReference type="EMBL" id="UXA63674.1"/>
    </source>
</evidence>
<dbReference type="AlphaFoldDB" id="A0A9Q9MR22"/>
<accession>A0A9Q9MR22</accession>
<sequence length="172" mass="19007">MSRKRMERYWARAESKARAAVDRLDPESWFDLWHTHVDWDGRGHWSAEHRRTVNAVAVRLSCYLEVRLAHRGPSVQLWADLSPDTTNTGIYAHSANLIGSPFPATFPNLDWQQPLPADVVAALPATHRAGVAPCHGSPRHSVQRRPVPSQAREHDDVGAACALLANTGVGLG</sequence>
<dbReference type="RefSeq" id="WP_252164746.1">
    <property type="nucleotide sequence ID" value="NZ_CP094827.1"/>
</dbReference>
<dbReference type="GeneID" id="75152007"/>
<proteinExistence type="predicted"/>
<name>A0A9Q9MR22_9XANT</name>
<dbReference type="EMBL" id="CP096142">
    <property type="protein sequence ID" value="UXA63674.1"/>
    <property type="molecule type" value="Genomic_DNA"/>
</dbReference>
<reference evidence="1" key="1">
    <citation type="submission" date="2022-04" db="EMBL/GenBank/DDBJ databases">
        <title>Xanthomonas prunicola pv. tritici, a pathogen causing a previously unreported foliar disease of wheat.</title>
        <authorList>
            <person name="Clavijo F."/>
            <person name="Curland R.D."/>
            <person name="Dill-Macky R."/>
            <person name="Pereyra S."/>
            <person name="Roman-Reyna V."/>
            <person name="Siri M.I."/>
        </authorList>
    </citation>
    <scope>NUCLEOTIDE SEQUENCE</scope>
    <source>
        <strain evidence="1">CIX249</strain>
    </source>
</reference>
<organism evidence="1 2">
    <name type="scientific">Xanthomonas prunicola</name>
    <dbReference type="NCBI Taxonomy" id="2053930"/>
    <lineage>
        <taxon>Bacteria</taxon>
        <taxon>Pseudomonadati</taxon>
        <taxon>Pseudomonadota</taxon>
        <taxon>Gammaproteobacteria</taxon>
        <taxon>Lysobacterales</taxon>
        <taxon>Lysobacteraceae</taxon>
        <taxon>Xanthomonas</taxon>
    </lineage>
</organism>
<evidence type="ECO:0000313" key="2">
    <source>
        <dbReference type="Proteomes" id="UP001058381"/>
    </source>
</evidence>
<dbReference type="Proteomes" id="UP001058381">
    <property type="component" value="Chromosome"/>
</dbReference>
<gene>
    <name evidence="1" type="ORF">M0D43_11600</name>
</gene>